<dbReference type="EMBL" id="CP051677">
    <property type="protein sequence ID" value="QJD77263.1"/>
    <property type="molecule type" value="Genomic_DNA"/>
</dbReference>
<reference evidence="2 3" key="1">
    <citation type="submission" date="2020-04" db="EMBL/GenBank/DDBJ databases">
        <title>Genome sequencing of novel species.</title>
        <authorList>
            <person name="Heo J."/>
            <person name="Kim S.-J."/>
            <person name="Kim J.-S."/>
            <person name="Hong S.-B."/>
            <person name="Kwon S.-W."/>
        </authorList>
    </citation>
    <scope>NUCLEOTIDE SEQUENCE [LARGE SCALE GENOMIC DNA]</scope>
    <source>
        <strain evidence="2 3">CJU-R4</strain>
    </source>
</reference>
<evidence type="ECO:0000256" key="1">
    <source>
        <dbReference type="SAM" id="SignalP"/>
    </source>
</evidence>
<keyword evidence="1" id="KW-0732">Signal</keyword>
<organism evidence="2 3">
    <name type="scientific">Spirosoma rhododendri</name>
    <dbReference type="NCBI Taxonomy" id="2728024"/>
    <lineage>
        <taxon>Bacteria</taxon>
        <taxon>Pseudomonadati</taxon>
        <taxon>Bacteroidota</taxon>
        <taxon>Cytophagia</taxon>
        <taxon>Cytophagales</taxon>
        <taxon>Cytophagaceae</taxon>
        <taxon>Spirosoma</taxon>
    </lineage>
</organism>
<sequence length="2054" mass="222261">MKPLLLFCALLILRPLYAQVTVQTLIPPPYSPYLYDYQEQFADRNAIVLTNTSRQAVTLMLRGELTGRTNGVRVYTSPNYRPARPIELQPGQSQRFTLAEGNQDYLDRKNLEVAGVDNATQTQILTTGLLPPGSYDLCLLAYRYDNGQPVGTPYRGCTVLNITYLEPPRLVQPTCGRDLLIRPNEPNQTLFSWTPPVGNIGGARLTYDFYLVKVPPGQNPNDAINNAIDRRVGNPFIERDLTTTSFNYGVAEPPLTEGDYAWRVIARDPDGRTVFQNQGRSNYCTFTTRNAAAPPVAPAAAVLAQQPAKPKLPTGPMRTMMAVAPGVSPCVDVTAPADNAPVAGNYQNQTVKIGKFDLTIDDIAADGGGYTGKGRIRWNGVPVRVSFTTIQINAAKQVIAGYANGIDDAFREPGVDLASGNLSDLSNLTGPAVKTYVDHLKNNLYDQGKAAVAVPLPLGYDAGSGLIGINYMRFTPTGADMGLVFNMEMPEANSYLALAGVGICMDPDRLIPNNALLYLLKDFTVPFTPLTFKTGNLAPANPTGTFAELTAAEGLKRIHGELALNLGSSMLQLDDGNGNVVPGDVTATLTTDFTKWADWVADVKLPPAFTLAPLAGFTLKGVSVQYDHSDLRNSPTFAPPTEYTGERGPTFQGLYLNELQVLLPKSFAGQNGNRTGFAAKNCLFASGEFTGRLAPTTNPLLDYNVGSMGNWGFSIDDFEILFVQNRFERGGMNGKIQFPISTDYFTYTTTLRDNLKNLQFVVQPKPGGYTIPLWAADMSLEETSHILVGLQNSNPVMDMRLNGKIQINTAKVSTAVALALPKLFFENFTVSNQNSPGAASGGGVYVNPGSWKLVGGIFRDTPSDAPVPGARSGGPFAPDAPEPGWVPGNDGGLAGFPIEIAPPKAVANANGMGVELGAYVSLGEASANIMQANGFVQILGKITLDPVKKRPTPSFGGIHPTRFGIKGSFGGGEVSAAIDLYYDDATYGNGFRGVGQVKIPALATVEATVQFGKVSGFYYAYADASVDLDAGGIPVAPPTPLLLSGFKGGFYYNMTPANWVTPTAIANKTAPQKPTPGYTNSGVSYRPQRGGWGIKAGVYLALADKHLLTSLVEVEASFNGTALSKFSLRGKANVLDTDGNLNTPDNAMVRADAIFEHDVAQKSYVFGTDVSGKFLTTTFTIPIRAHFDPRHWHVKVGFPENPRMSATLIDFDKGPVKAYLGASAYVAFGNDLSGIPPLPEDVAKFLVTGENPTTADAVQQQRQSEFDAVNSSGTGNPLGGKFQVLLGAELKGSLRVNVLVLAVHADAIVGFDAAISMDQTCGGSGTPPPGLNGWYGTAQLYAYLNGGIDIHVDLFGIADGDFQLCELTAGALFQGGVPNPTWGDGRVRARGSVLGGLVSFDASAHVAFGEKCQPVYTGEPLSLTIIQELRPTAGATNVATDQTLSAVFNVSMNQEYTVHLPDKSTRTYRFRLGAYSLTYKDAGGRTQPFTGLASPVWANNNQLLLLKMNSGQLPSRRPHTFSVTATIEQQQPNGSFVYLFNGANQRVETKTVSFTTGDQPDEIRFENIAYQYPLSGQLYCLKRQVPQGLVAGPLPNEALTKPGYRYEAVFVPKEPGASLRVPFTYQTGNADHPSQVVFALPLGLQNEKTYRLELHRISPISTMLLSGNRSSSAGVQEGIRQAVSNSSGIQGRAVIRQNTLVGQVGGSNISFDKTLYSTAFRTSRYNTFAEKLAALQFAPTSYIGSTSFANYFTFDLIPAGKVENFEDTELFGYNSALRFVPPMIDPSPLSPADESYPHESWVYRNVYQPLQVLTRYSVRPQFTLFSEMNSRNWLLDYPMAAMRSKRGAYVLSFGQRPITSVLGREPVLVATGKGAVAAAPITPTGERLIRPTTAVLNLFVLNPEPTRGYKFYVQRDRISYFDWQAVEQFGTALYRALQQELKLEDQLRQAMPKGTGYRLSFKKFLKNIDVWTSSPTLVLSAVYGRMNDLPNDLINRYPVPTGPSFGTGRDFVPRANGSRGAVRLMYTPYPTAARWEGRKEFVFKTPTSSAIYLK</sequence>
<protein>
    <recommendedName>
        <fullName evidence="4">TANFOR domain-containing protein</fullName>
    </recommendedName>
</protein>
<dbReference type="RefSeq" id="WP_169549206.1">
    <property type="nucleotide sequence ID" value="NZ_CP051677.1"/>
</dbReference>
<evidence type="ECO:0000313" key="2">
    <source>
        <dbReference type="EMBL" id="QJD77263.1"/>
    </source>
</evidence>
<gene>
    <name evidence="2" type="ORF">HH216_01625</name>
</gene>
<feature type="chain" id="PRO_5029543341" description="TANFOR domain-containing protein" evidence="1">
    <location>
        <begin position="19"/>
        <end position="2054"/>
    </location>
</feature>
<dbReference type="KEGG" id="srho:HH216_01625"/>
<name>A0A7L5DJG4_9BACT</name>
<dbReference type="Proteomes" id="UP000501128">
    <property type="component" value="Chromosome"/>
</dbReference>
<evidence type="ECO:0000313" key="3">
    <source>
        <dbReference type="Proteomes" id="UP000501128"/>
    </source>
</evidence>
<dbReference type="Gene3D" id="2.60.40.10">
    <property type="entry name" value="Immunoglobulins"/>
    <property type="match status" value="1"/>
</dbReference>
<accession>A0A7L5DJG4</accession>
<feature type="signal peptide" evidence="1">
    <location>
        <begin position="1"/>
        <end position="18"/>
    </location>
</feature>
<dbReference type="InterPro" id="IPR013783">
    <property type="entry name" value="Ig-like_fold"/>
</dbReference>
<keyword evidence="3" id="KW-1185">Reference proteome</keyword>
<proteinExistence type="predicted"/>
<evidence type="ECO:0008006" key="4">
    <source>
        <dbReference type="Google" id="ProtNLM"/>
    </source>
</evidence>